<dbReference type="PRINTS" id="PR00081">
    <property type="entry name" value="GDHRDH"/>
</dbReference>
<evidence type="ECO:0000256" key="2">
    <source>
        <dbReference type="ARBA" id="ARBA00023002"/>
    </source>
</evidence>
<evidence type="ECO:0000313" key="5">
    <source>
        <dbReference type="Proteomes" id="UP000247591"/>
    </source>
</evidence>
<dbReference type="InterPro" id="IPR002347">
    <property type="entry name" value="SDR_fam"/>
</dbReference>
<sequence length="708" mass="76794">MSDYFITGGTGFIGRRVLPLLLAALEADGAQGADSTVFVLVRPSSVERLTSASADWPGRDRIVAVEGDLTAPDLGVDTTAHDLSNIEHVLHLGAIYDMAASAADQQSANVDGTARVIAFARERGAMLHHVSSIAVAGDHAGEFTEADFDLGQQFPSPYHRTKFESERLVRDAEDLRWRVYRPAIVVGDSVTGEMDKVDGPYYFFGYLRELGRLPSRWTVPMPDMGLTNMVPVDFVAEALVTLMRHDLAEAPPGTPDLGGEVFHLVSPHPQTITEMYNAIAPAFAGPHGRDLVPHRFVAPVVDRSSHGVIRTGRDLIARQQGIPPAILDTLSIPTNFKADKTFGVLGGYGVTLPDLADYGPGLWRYWHEHLDPSRHRRRNPAGPLAGSHILITGGSTGIGKETARQCVRKGAVVFLLARGADELAAAVEELRSEQPAHDGHRGEAYAYPCDITDSEAVDLTIKTILTEHDHVDVLVNNAGRSIRRATIDAVDRSHDYERTMAVNYFGAVHLTLALLPHMKERNVGHIVNVSSIGVQARGPRFAAYVASKAALEAFSDVTATETLSDHITFTNIHMPLTRTKMIAPTEAYDNAKVLSPQTAAAIVVRGIIEKPRRIDTPLGTLAQIGQFLTPKLTGRLHHQGYLLFPDSAAAKGNVESSGSDHETQAIARAHGVRDRAHALARPVRVAMVDSGARRVARKSLNRIPGISW</sequence>
<dbReference type="OrthoDB" id="9810734at2"/>
<evidence type="ECO:0000313" key="4">
    <source>
        <dbReference type="EMBL" id="PYE14628.1"/>
    </source>
</evidence>
<dbReference type="PANTHER" id="PTHR44196">
    <property type="entry name" value="DEHYDROGENASE/REDUCTASE SDR FAMILY MEMBER 7B"/>
    <property type="match status" value="1"/>
</dbReference>
<keyword evidence="5" id="KW-1185">Reference proteome</keyword>
<dbReference type="SUPFAM" id="SSF51735">
    <property type="entry name" value="NAD(P)-binding Rossmann-fold domains"/>
    <property type="match status" value="2"/>
</dbReference>
<dbReference type="PRINTS" id="PR00080">
    <property type="entry name" value="SDRFAMILY"/>
</dbReference>
<feature type="domain" description="Ketoreductase" evidence="3">
    <location>
        <begin position="387"/>
        <end position="578"/>
    </location>
</feature>
<dbReference type="InterPro" id="IPR013120">
    <property type="entry name" value="FAR_NAD-bd"/>
</dbReference>
<dbReference type="EMBL" id="QJSP01000012">
    <property type="protein sequence ID" value="PYE14628.1"/>
    <property type="molecule type" value="Genomic_DNA"/>
</dbReference>
<dbReference type="SMART" id="SM00822">
    <property type="entry name" value="PKS_KR"/>
    <property type="match status" value="1"/>
</dbReference>
<keyword evidence="2" id="KW-0560">Oxidoreductase</keyword>
<evidence type="ECO:0000256" key="1">
    <source>
        <dbReference type="ARBA" id="ARBA00006484"/>
    </source>
</evidence>
<dbReference type="NCBIfam" id="NF005539">
    <property type="entry name" value="PRK07201.1"/>
    <property type="match status" value="1"/>
</dbReference>
<dbReference type="GO" id="GO:0016020">
    <property type="term" value="C:membrane"/>
    <property type="evidence" value="ECO:0007669"/>
    <property type="project" value="TreeGrafter"/>
</dbReference>
<gene>
    <name evidence="4" type="ORF">DFR67_11289</name>
</gene>
<dbReference type="Proteomes" id="UP000247591">
    <property type="component" value="Unassembled WGS sequence"/>
</dbReference>
<comment type="similarity">
    <text evidence="1">Belongs to the short-chain dehydrogenases/reductases (SDR) family.</text>
</comment>
<dbReference type="InterPro" id="IPR057313">
    <property type="entry name" value="Maqu_2507-like"/>
</dbReference>
<dbReference type="AlphaFoldDB" id="A0A318RHR5"/>
<dbReference type="Gene3D" id="3.40.50.720">
    <property type="entry name" value="NAD(P)-binding Rossmann-like Domain"/>
    <property type="match status" value="2"/>
</dbReference>
<accession>A0A318RHR5</accession>
<dbReference type="InterPro" id="IPR057326">
    <property type="entry name" value="KR_dom"/>
</dbReference>
<evidence type="ECO:0000259" key="3">
    <source>
        <dbReference type="SMART" id="SM00822"/>
    </source>
</evidence>
<reference evidence="4 5" key="1">
    <citation type="submission" date="2018-06" db="EMBL/GenBank/DDBJ databases">
        <title>Genomic Encyclopedia of Type Strains, Phase IV (KMG-IV): sequencing the most valuable type-strain genomes for metagenomic binning, comparative biology and taxonomic classification.</title>
        <authorList>
            <person name="Goeker M."/>
        </authorList>
    </citation>
    <scope>NUCLEOTIDE SEQUENCE [LARGE SCALE GENOMIC DNA]</scope>
    <source>
        <strain evidence="4 5">DSM 45521</strain>
    </source>
</reference>
<dbReference type="RefSeq" id="WP_110471267.1">
    <property type="nucleotide sequence ID" value="NZ_QJSP01000012.1"/>
</dbReference>
<proteinExistence type="inferred from homology"/>
<organism evidence="4 5">
    <name type="scientific">Williamsia limnetica</name>
    <dbReference type="NCBI Taxonomy" id="882452"/>
    <lineage>
        <taxon>Bacteria</taxon>
        <taxon>Bacillati</taxon>
        <taxon>Actinomycetota</taxon>
        <taxon>Actinomycetes</taxon>
        <taxon>Mycobacteriales</taxon>
        <taxon>Nocardiaceae</taxon>
        <taxon>Williamsia</taxon>
    </lineage>
</organism>
<dbReference type="PROSITE" id="PS00061">
    <property type="entry name" value="ADH_SHORT"/>
    <property type="match status" value="1"/>
</dbReference>
<dbReference type="CDD" id="cd05233">
    <property type="entry name" value="SDR_c"/>
    <property type="match status" value="1"/>
</dbReference>
<dbReference type="InterPro" id="IPR036291">
    <property type="entry name" value="NAD(P)-bd_dom_sf"/>
</dbReference>
<name>A0A318RHR5_WILLI</name>
<comment type="caution">
    <text evidence="4">The sequence shown here is derived from an EMBL/GenBank/DDBJ whole genome shotgun (WGS) entry which is preliminary data.</text>
</comment>
<protein>
    <submittedName>
        <fullName evidence="4">Short-subunit dehydrogenase</fullName>
    </submittedName>
</protein>
<dbReference type="PANTHER" id="PTHR44196:SF1">
    <property type="entry name" value="DEHYDROGENASE_REDUCTASE SDR FAMILY MEMBER 7B"/>
    <property type="match status" value="1"/>
</dbReference>
<dbReference type="InterPro" id="IPR020904">
    <property type="entry name" value="Sc_DH/Rdtase_CS"/>
</dbReference>
<dbReference type="CDD" id="cd05263">
    <property type="entry name" value="MupV_like_SDR_e"/>
    <property type="match status" value="1"/>
</dbReference>
<dbReference type="Pfam" id="PF00106">
    <property type="entry name" value="adh_short"/>
    <property type="match status" value="1"/>
</dbReference>
<dbReference type="Pfam" id="PF07993">
    <property type="entry name" value="NAD_binding_4"/>
    <property type="match status" value="1"/>
</dbReference>
<dbReference type="GO" id="GO:0016491">
    <property type="term" value="F:oxidoreductase activity"/>
    <property type="evidence" value="ECO:0007669"/>
    <property type="project" value="UniProtKB-KW"/>
</dbReference>